<proteinExistence type="predicted"/>
<dbReference type="AlphaFoldDB" id="A0A927AMJ7"/>
<keyword evidence="3" id="KW-1185">Reference proteome</keyword>
<feature type="coiled-coil region" evidence="1">
    <location>
        <begin position="33"/>
        <end position="67"/>
    </location>
</feature>
<accession>A0A927AMJ7</accession>
<name>A0A927AMJ7_9BACT</name>
<keyword evidence="1" id="KW-0175">Coiled coil</keyword>
<reference evidence="2" key="1">
    <citation type="submission" date="2020-09" db="EMBL/GenBank/DDBJ databases">
        <authorList>
            <person name="Kim M.K."/>
        </authorList>
    </citation>
    <scope>NUCLEOTIDE SEQUENCE</scope>
    <source>
        <strain evidence="2">BT702</strain>
    </source>
</reference>
<gene>
    <name evidence="2" type="ORF">IC229_04965</name>
</gene>
<dbReference type="Proteomes" id="UP000598820">
    <property type="component" value="Unassembled WGS sequence"/>
</dbReference>
<comment type="caution">
    <text evidence="2">The sequence shown here is derived from an EMBL/GenBank/DDBJ whole genome shotgun (WGS) entry which is preliminary data.</text>
</comment>
<sequence length="68" mass="7937">MVKQGIDLVKMNATLLEKVEELTLYSIQLEKANQEQKHVNHAQQQELQAVKQKQAELERLVNQLLKQK</sequence>
<evidence type="ECO:0000313" key="2">
    <source>
        <dbReference type="EMBL" id="MBD2699974.1"/>
    </source>
</evidence>
<protein>
    <submittedName>
        <fullName evidence="2">Uncharacterized protein</fullName>
    </submittedName>
</protein>
<evidence type="ECO:0000313" key="3">
    <source>
        <dbReference type="Proteomes" id="UP000598820"/>
    </source>
</evidence>
<evidence type="ECO:0000256" key="1">
    <source>
        <dbReference type="SAM" id="Coils"/>
    </source>
</evidence>
<dbReference type="EMBL" id="JACWZY010000003">
    <property type="protein sequence ID" value="MBD2699974.1"/>
    <property type="molecule type" value="Genomic_DNA"/>
</dbReference>
<organism evidence="2 3">
    <name type="scientific">Spirosoma profusum</name>
    <dbReference type="NCBI Taxonomy" id="2771354"/>
    <lineage>
        <taxon>Bacteria</taxon>
        <taxon>Pseudomonadati</taxon>
        <taxon>Bacteroidota</taxon>
        <taxon>Cytophagia</taxon>
        <taxon>Cytophagales</taxon>
        <taxon>Cytophagaceae</taxon>
        <taxon>Spirosoma</taxon>
    </lineage>
</organism>